<dbReference type="GO" id="GO:0005886">
    <property type="term" value="C:plasma membrane"/>
    <property type="evidence" value="ECO:0007669"/>
    <property type="project" value="TreeGrafter"/>
</dbReference>
<feature type="transmembrane region" description="Helical" evidence="10">
    <location>
        <begin position="97"/>
        <end position="122"/>
    </location>
</feature>
<evidence type="ECO:0000256" key="3">
    <source>
        <dbReference type="ARBA" id="ARBA00011881"/>
    </source>
</evidence>
<proteinExistence type="inferred from homology"/>
<dbReference type="PROSITE" id="PS00221">
    <property type="entry name" value="MIP"/>
    <property type="match status" value="1"/>
</dbReference>
<evidence type="ECO:0000256" key="5">
    <source>
        <dbReference type="ARBA" id="ARBA00022692"/>
    </source>
</evidence>
<dbReference type="PRINTS" id="PR00783">
    <property type="entry name" value="MINTRINSICP"/>
</dbReference>
<dbReference type="InterPro" id="IPR000425">
    <property type="entry name" value="MIP"/>
</dbReference>
<evidence type="ECO:0000256" key="10">
    <source>
        <dbReference type="SAM" id="Phobius"/>
    </source>
</evidence>
<dbReference type="CDD" id="cd00333">
    <property type="entry name" value="MIP"/>
    <property type="match status" value="1"/>
</dbReference>
<organism evidence="11 12">
    <name type="scientific">Dinothrombium tinctorium</name>
    <dbReference type="NCBI Taxonomy" id="1965070"/>
    <lineage>
        <taxon>Eukaryota</taxon>
        <taxon>Metazoa</taxon>
        <taxon>Ecdysozoa</taxon>
        <taxon>Arthropoda</taxon>
        <taxon>Chelicerata</taxon>
        <taxon>Arachnida</taxon>
        <taxon>Acari</taxon>
        <taxon>Acariformes</taxon>
        <taxon>Trombidiformes</taxon>
        <taxon>Prostigmata</taxon>
        <taxon>Anystina</taxon>
        <taxon>Parasitengona</taxon>
        <taxon>Trombidioidea</taxon>
        <taxon>Trombidiidae</taxon>
        <taxon>Dinothrombium</taxon>
    </lineage>
</organism>
<dbReference type="STRING" id="1965070.A0A443QCW5"/>
<evidence type="ECO:0000313" key="11">
    <source>
        <dbReference type="EMBL" id="RWS00860.1"/>
    </source>
</evidence>
<feature type="transmembrane region" description="Helical" evidence="10">
    <location>
        <begin position="21"/>
        <end position="48"/>
    </location>
</feature>
<feature type="non-terminal residue" evidence="11">
    <location>
        <position position="1"/>
    </location>
</feature>
<feature type="transmembrane region" description="Helical" evidence="10">
    <location>
        <begin position="206"/>
        <end position="225"/>
    </location>
</feature>
<comment type="subcellular location">
    <subcellularLocation>
        <location evidence="1">Membrane</location>
        <topology evidence="1">Multi-pass membrane protein</topology>
    </subcellularLocation>
</comment>
<accession>A0A443QCW5</accession>
<feature type="transmembrane region" description="Helical" evidence="10">
    <location>
        <begin position="54"/>
        <end position="76"/>
    </location>
</feature>
<comment type="similarity">
    <text evidence="2 9">Belongs to the MIP/aquaporin (TC 1.A.8) family.</text>
</comment>
<name>A0A443QCW5_9ACAR</name>
<dbReference type="InterPro" id="IPR022357">
    <property type="entry name" value="MIP_CS"/>
</dbReference>
<keyword evidence="12" id="KW-1185">Reference proteome</keyword>
<evidence type="ECO:0000256" key="2">
    <source>
        <dbReference type="ARBA" id="ARBA00006175"/>
    </source>
</evidence>
<evidence type="ECO:0000256" key="4">
    <source>
        <dbReference type="ARBA" id="ARBA00022448"/>
    </source>
</evidence>
<keyword evidence="7 10" id="KW-1133">Transmembrane helix</keyword>
<evidence type="ECO:0000256" key="9">
    <source>
        <dbReference type="RuleBase" id="RU000477"/>
    </source>
</evidence>
<protein>
    <submittedName>
        <fullName evidence="11">Aquaporin AQPAe.a-like protein</fullName>
    </submittedName>
</protein>
<reference evidence="11 12" key="1">
    <citation type="journal article" date="2018" name="Gigascience">
        <title>Genomes of trombidid mites reveal novel predicted allergens and laterally-transferred genes associated with secondary metabolism.</title>
        <authorList>
            <person name="Dong X."/>
            <person name="Chaisiri K."/>
            <person name="Xia D."/>
            <person name="Armstrong S.D."/>
            <person name="Fang Y."/>
            <person name="Donnelly M.J."/>
            <person name="Kadowaki T."/>
            <person name="McGarry J.W."/>
            <person name="Darby A.C."/>
            <person name="Makepeace B.L."/>
        </authorList>
    </citation>
    <scope>NUCLEOTIDE SEQUENCE [LARGE SCALE GENOMIC DNA]</scope>
    <source>
        <strain evidence="11">UoL-WK</strain>
    </source>
</reference>
<evidence type="ECO:0000313" key="12">
    <source>
        <dbReference type="Proteomes" id="UP000285301"/>
    </source>
</evidence>
<comment type="caution">
    <text evidence="11">The sequence shown here is derived from an EMBL/GenBank/DDBJ whole genome shotgun (WGS) entry which is preliminary data.</text>
</comment>
<dbReference type="GO" id="GO:0015267">
    <property type="term" value="F:channel activity"/>
    <property type="evidence" value="ECO:0007669"/>
    <property type="project" value="InterPro"/>
</dbReference>
<gene>
    <name evidence="11" type="ORF">B4U79_04136</name>
</gene>
<evidence type="ECO:0000256" key="6">
    <source>
        <dbReference type="ARBA" id="ARBA00022737"/>
    </source>
</evidence>
<comment type="subunit">
    <text evidence="3">Homotetramer.</text>
</comment>
<dbReference type="EMBL" id="NCKU01010336">
    <property type="protein sequence ID" value="RWS00860.1"/>
    <property type="molecule type" value="Genomic_DNA"/>
</dbReference>
<dbReference type="Pfam" id="PF00230">
    <property type="entry name" value="MIP"/>
    <property type="match status" value="1"/>
</dbReference>
<feature type="transmembrane region" description="Helical" evidence="10">
    <location>
        <begin position="167"/>
        <end position="186"/>
    </location>
</feature>
<keyword evidence="6" id="KW-0677">Repeat</keyword>
<keyword evidence="8 10" id="KW-0472">Membrane</keyword>
<dbReference type="Gene3D" id="1.20.1080.10">
    <property type="entry name" value="Glycerol uptake facilitator protein"/>
    <property type="match status" value="1"/>
</dbReference>
<sequence length="256" mass="26987">KQKNLKMKVLVKNLHNEKVDLFRSVLAEFVGTAILVIFTCGTCMSTSINNSGDALVCTAVSFGFTVACLVAALGHVSGCHINPAVTVGLLANGKCTLLKAAIYIASQLLGGIAGASLLYALLPDPGNLCSTVLIKVTPLQGIIVEALICFLLVFVICNVCESNASNAPLLIGLAVTTGHLFAIPLTCSSMNTARSFGPAVISNTWANHYVYWIGPLVGGALGGLFHRFIFINKNMYDECQLKEVHGNDQSNATTAI</sequence>
<dbReference type="Proteomes" id="UP000285301">
    <property type="component" value="Unassembled WGS sequence"/>
</dbReference>
<dbReference type="InterPro" id="IPR023271">
    <property type="entry name" value="Aquaporin-like"/>
</dbReference>
<keyword evidence="4 9" id="KW-0813">Transport</keyword>
<dbReference type="InterPro" id="IPR034294">
    <property type="entry name" value="Aquaporin_transptr"/>
</dbReference>
<dbReference type="SUPFAM" id="SSF81338">
    <property type="entry name" value="Aquaporin-like"/>
    <property type="match status" value="1"/>
</dbReference>
<dbReference type="PANTHER" id="PTHR19139:SF291">
    <property type="entry name" value="AQUAPORIN"/>
    <property type="match status" value="1"/>
</dbReference>
<dbReference type="OrthoDB" id="3222at2759"/>
<evidence type="ECO:0000256" key="1">
    <source>
        <dbReference type="ARBA" id="ARBA00004141"/>
    </source>
</evidence>
<dbReference type="AlphaFoldDB" id="A0A443QCW5"/>
<dbReference type="SMR" id="A0A443QCW5"/>
<feature type="transmembrane region" description="Helical" evidence="10">
    <location>
        <begin position="142"/>
        <end position="160"/>
    </location>
</feature>
<keyword evidence="5 9" id="KW-0812">Transmembrane</keyword>
<evidence type="ECO:0000256" key="7">
    <source>
        <dbReference type="ARBA" id="ARBA00022989"/>
    </source>
</evidence>
<dbReference type="PANTHER" id="PTHR19139">
    <property type="entry name" value="AQUAPORIN TRANSPORTER"/>
    <property type="match status" value="1"/>
</dbReference>
<evidence type="ECO:0000256" key="8">
    <source>
        <dbReference type="ARBA" id="ARBA00023136"/>
    </source>
</evidence>